<evidence type="ECO:0000256" key="1">
    <source>
        <dbReference type="ARBA" id="ARBA00002668"/>
    </source>
</evidence>
<feature type="domain" description="BTB" evidence="4">
    <location>
        <begin position="61"/>
        <end position="130"/>
    </location>
</feature>
<dbReference type="InterPro" id="IPR044784">
    <property type="entry name" value="At1g01640-like"/>
</dbReference>
<dbReference type="InterPro" id="IPR011333">
    <property type="entry name" value="SKP1/BTB/POZ_sf"/>
</dbReference>
<reference evidence="6" key="1">
    <citation type="journal article" date="2013" name="Science">
        <title>The Amborella genome and the evolution of flowering plants.</title>
        <authorList>
            <consortium name="Amborella Genome Project"/>
        </authorList>
    </citation>
    <scope>NUCLEOTIDE SEQUENCE [LARGE SCALE GENOMIC DNA]</scope>
</reference>
<accession>W1P924</accession>
<dbReference type="Proteomes" id="UP000017836">
    <property type="component" value="Unassembled WGS sequence"/>
</dbReference>
<dbReference type="Gene3D" id="3.30.710.10">
    <property type="entry name" value="Potassium Channel Kv1.1, Chain A"/>
    <property type="match status" value="1"/>
</dbReference>
<dbReference type="Pfam" id="PF00651">
    <property type="entry name" value="BTB"/>
    <property type="match status" value="1"/>
</dbReference>
<dbReference type="OMA" id="MHADFIL"/>
<comment type="pathway">
    <text evidence="2">Protein modification; protein ubiquitination.</text>
</comment>
<comment type="function">
    <text evidence="1">May act as a substrate-specific adapter of an E3 ubiquitin-protein ligase complex (CUL3-RBX1-BTB) which mediates the ubiquitination and subsequent proteasomal degradation of target proteins.</text>
</comment>
<dbReference type="EMBL" id="KI394293">
    <property type="protein sequence ID" value="ERN04106.1"/>
    <property type="molecule type" value="Genomic_DNA"/>
</dbReference>
<dbReference type="InterPro" id="IPR000210">
    <property type="entry name" value="BTB/POZ_dom"/>
</dbReference>
<evidence type="ECO:0000313" key="5">
    <source>
        <dbReference type="EMBL" id="ERN04106.1"/>
    </source>
</evidence>
<name>W1P924_AMBTC</name>
<dbReference type="PANTHER" id="PTHR47274">
    <property type="entry name" value="BTB/POZ DOMAIN CONTAINING PROTEIN, EXPRESSED-RELATED"/>
    <property type="match status" value="1"/>
</dbReference>
<evidence type="ECO:0000256" key="3">
    <source>
        <dbReference type="SAM" id="Phobius"/>
    </source>
</evidence>
<keyword evidence="6" id="KW-1185">Reference proteome</keyword>
<gene>
    <name evidence="5" type="ORF">AMTR_s00077p00028380</name>
</gene>
<proteinExistence type="predicted"/>
<organism evidence="5 6">
    <name type="scientific">Amborella trichopoda</name>
    <dbReference type="NCBI Taxonomy" id="13333"/>
    <lineage>
        <taxon>Eukaryota</taxon>
        <taxon>Viridiplantae</taxon>
        <taxon>Streptophyta</taxon>
        <taxon>Embryophyta</taxon>
        <taxon>Tracheophyta</taxon>
        <taxon>Spermatophyta</taxon>
        <taxon>Magnoliopsida</taxon>
        <taxon>Amborellales</taxon>
        <taxon>Amborellaceae</taxon>
        <taxon>Amborella</taxon>
    </lineage>
</organism>
<dbReference type="PROSITE" id="PS50097">
    <property type="entry name" value="BTB"/>
    <property type="match status" value="1"/>
</dbReference>
<keyword evidence="3" id="KW-0812">Transmembrane</keyword>
<dbReference type="PANTHER" id="PTHR47274:SF1">
    <property type="entry name" value="BTB_POZ DOMAIN CONTAINING PROTEIN, EXPRESSED"/>
    <property type="match status" value="1"/>
</dbReference>
<sequence>MKQRKDTLNERGLSLAYNELEKNMHVLNDRFVELRQIKDALDERVGFLDELKFALENGTHADIHLERFNGPVTLAHKAILASRSPIFRTMLEVDECKAQPKDALPIPDMNSHELKALLEFLYRGFLPNDEFRKHAHSLLVAADKFDIPFLEKQCEYQIVRTLDSSNVLEVLELSETCSNETLKENALKTIVAHQNEILFSERYVKFARGNAELLCLRFALEVQIFLILANFVMSNIIISSVVSGRVEEKIAMKR</sequence>
<dbReference type="CDD" id="cd18186">
    <property type="entry name" value="BTB_POZ_ZBTB_KLHL-like"/>
    <property type="match status" value="1"/>
</dbReference>
<keyword evidence="3" id="KW-1133">Transmembrane helix</keyword>
<dbReference type="Gramene" id="ERN04106">
    <property type="protein sequence ID" value="ERN04106"/>
    <property type="gene ID" value="AMTR_s00077p00028380"/>
</dbReference>
<evidence type="ECO:0000313" key="6">
    <source>
        <dbReference type="Proteomes" id="UP000017836"/>
    </source>
</evidence>
<dbReference type="AlphaFoldDB" id="W1P924"/>
<keyword evidence="3" id="KW-0472">Membrane</keyword>
<dbReference type="SUPFAM" id="SSF54695">
    <property type="entry name" value="POZ domain"/>
    <property type="match status" value="1"/>
</dbReference>
<dbReference type="HOGENOM" id="CLU_1095567_0_0_1"/>
<dbReference type="SMART" id="SM00225">
    <property type="entry name" value="BTB"/>
    <property type="match status" value="1"/>
</dbReference>
<dbReference type="STRING" id="13333.W1P924"/>
<feature type="transmembrane region" description="Helical" evidence="3">
    <location>
        <begin position="224"/>
        <end position="244"/>
    </location>
</feature>
<protein>
    <recommendedName>
        <fullName evidence="4">BTB domain-containing protein</fullName>
    </recommendedName>
</protein>
<dbReference type="CDD" id="cd14733">
    <property type="entry name" value="BACK"/>
    <property type="match status" value="1"/>
</dbReference>
<dbReference type="eggNOG" id="KOG1987">
    <property type="taxonomic scope" value="Eukaryota"/>
</dbReference>
<evidence type="ECO:0000256" key="2">
    <source>
        <dbReference type="ARBA" id="ARBA00004906"/>
    </source>
</evidence>
<evidence type="ECO:0000259" key="4">
    <source>
        <dbReference type="PROSITE" id="PS50097"/>
    </source>
</evidence>